<dbReference type="Pfam" id="PF00654">
    <property type="entry name" value="Voltage_CLC"/>
    <property type="match status" value="1"/>
</dbReference>
<keyword evidence="10" id="KW-0129">CBS domain</keyword>
<dbReference type="InterPro" id="IPR050368">
    <property type="entry name" value="ClC-type_chloride_channel"/>
</dbReference>
<feature type="transmembrane region" description="Helical" evidence="11">
    <location>
        <begin position="430"/>
        <end position="451"/>
    </location>
</feature>
<keyword evidence="7" id="KW-0869">Chloride channel</keyword>
<evidence type="ECO:0000256" key="1">
    <source>
        <dbReference type="ARBA" id="ARBA00004141"/>
    </source>
</evidence>
<dbReference type="Gene3D" id="3.10.580.10">
    <property type="entry name" value="CBS-domain"/>
    <property type="match status" value="1"/>
</dbReference>
<keyword evidence="6 11" id="KW-0472">Membrane</keyword>
<evidence type="ECO:0000256" key="7">
    <source>
        <dbReference type="ARBA" id="ARBA00023173"/>
    </source>
</evidence>
<dbReference type="Pfam" id="PF00571">
    <property type="entry name" value="CBS"/>
    <property type="match status" value="1"/>
</dbReference>
<dbReference type="InterPro" id="IPR000644">
    <property type="entry name" value="CBS_dom"/>
</dbReference>
<comment type="caution">
    <text evidence="13">The sequence shown here is derived from an EMBL/GenBank/DDBJ whole genome shotgun (WGS) entry which is preliminary data.</text>
</comment>
<sequence>MNADEPPPGTSSQRALWARAREHLSRLIHATLQASNRLRLPGPSVLPVAGAVVGLYSGLAAGIFANLIGLVTGLTFGTAELAHTLRRSQLLTLWEAFASARWHPEYAIVGAPLALGGLLLARVIEPGGPRDEVKRRLRLLALLTLGALSLYYPLVALAALNSVFGHSHSLADAIPHLPWWLMLLAPTLGGMAVGRLLRDRPETHGHGVPEVVRAVKSGANVVPADRGLLKLVASAITIGSGGSAGREGPIVYGGAAFASSVGRVLGFSRRELSILLACGAGAGISASFNAPIAGAVFAMEIILREFELRVFSPIILASVAGTLVSQGVLGEAPMLRQVPYELVSGSEVLAYAALGIGCGLLAFAFVRLLHGVEHFFHGRMPGTLSPWLGRKSLPFRAGLGGLCAGVLAFISPTVWGSGHDYINLAAVGKLPFFFLVTACLLKLVATAVTIGSGGSGGTFFPAAVIGAMAGGAFGTLVHYFFPASTGPSGAYALVGMGGAVAALNRGPLTGMMMLYELSGNHDIILPLMVTCTIASALCHYLIERKQAKVLSDADLLESTPVQTLMEHVAPVPAGLPVRPLADLLLTSETGALPVLDTAGEVYGIVQVEQLREVWRDESVYPLLVASDLSRKLPVLTPETDLAHALQLMDQEDVDALPVAAPTGIATRGLLTRAAVRRFLFAQHARHHARGDAPVSASEVTH</sequence>
<keyword evidence="8" id="KW-0868">Chloride</keyword>
<evidence type="ECO:0000259" key="12">
    <source>
        <dbReference type="PROSITE" id="PS51371"/>
    </source>
</evidence>
<protein>
    <submittedName>
        <fullName evidence="13">Chloride channel protein, CIC family</fullName>
    </submittedName>
</protein>
<organism evidence="13 14">
    <name type="scientific">Myxococcus fulvus</name>
    <dbReference type="NCBI Taxonomy" id="33"/>
    <lineage>
        <taxon>Bacteria</taxon>
        <taxon>Pseudomonadati</taxon>
        <taxon>Myxococcota</taxon>
        <taxon>Myxococcia</taxon>
        <taxon>Myxococcales</taxon>
        <taxon>Cystobacterineae</taxon>
        <taxon>Myxococcaceae</taxon>
        <taxon>Myxococcus</taxon>
    </lineage>
</organism>
<dbReference type="PROSITE" id="PS51371">
    <property type="entry name" value="CBS"/>
    <property type="match status" value="1"/>
</dbReference>
<dbReference type="InterPro" id="IPR014743">
    <property type="entry name" value="Cl-channel_core"/>
</dbReference>
<keyword evidence="5" id="KW-0406">Ion transport</keyword>
<evidence type="ECO:0000256" key="3">
    <source>
        <dbReference type="ARBA" id="ARBA00022692"/>
    </source>
</evidence>
<evidence type="ECO:0000256" key="10">
    <source>
        <dbReference type="PROSITE-ProRule" id="PRU00703"/>
    </source>
</evidence>
<dbReference type="SUPFAM" id="SSF81340">
    <property type="entry name" value="Clc chloride channel"/>
    <property type="match status" value="1"/>
</dbReference>
<feature type="transmembrane region" description="Helical" evidence="11">
    <location>
        <begin position="137"/>
        <end position="159"/>
    </location>
</feature>
<evidence type="ECO:0000256" key="6">
    <source>
        <dbReference type="ARBA" id="ARBA00023136"/>
    </source>
</evidence>
<name>A0ABY1CDZ5_MYXFU</name>
<evidence type="ECO:0000256" key="11">
    <source>
        <dbReference type="SAM" id="Phobius"/>
    </source>
</evidence>
<dbReference type="SUPFAM" id="SSF54631">
    <property type="entry name" value="CBS-domain pair"/>
    <property type="match status" value="1"/>
</dbReference>
<feature type="transmembrane region" description="Helical" evidence="11">
    <location>
        <begin position="45"/>
        <end position="68"/>
    </location>
</feature>
<comment type="subcellular location">
    <subcellularLocation>
        <location evidence="1">Membrane</location>
        <topology evidence="1">Multi-pass membrane protein</topology>
    </subcellularLocation>
</comment>
<feature type="transmembrane region" description="Helical" evidence="11">
    <location>
        <begin position="349"/>
        <end position="372"/>
    </location>
</feature>
<feature type="transmembrane region" description="Helical" evidence="11">
    <location>
        <begin position="179"/>
        <end position="197"/>
    </location>
</feature>
<evidence type="ECO:0000313" key="14">
    <source>
        <dbReference type="Proteomes" id="UP000183760"/>
    </source>
</evidence>
<dbReference type="RefSeq" id="WP_245772293.1">
    <property type="nucleotide sequence ID" value="NZ_BJXR01000023.1"/>
</dbReference>
<keyword evidence="4 11" id="KW-1133">Transmembrane helix</keyword>
<feature type="transmembrane region" description="Helical" evidence="11">
    <location>
        <begin position="523"/>
        <end position="542"/>
    </location>
</feature>
<evidence type="ECO:0000256" key="9">
    <source>
        <dbReference type="ARBA" id="ARBA00023303"/>
    </source>
</evidence>
<dbReference type="CDD" id="cd00400">
    <property type="entry name" value="Voltage_gated_ClC"/>
    <property type="match status" value="1"/>
</dbReference>
<accession>A0ABY1CDZ5</accession>
<keyword evidence="14" id="KW-1185">Reference proteome</keyword>
<dbReference type="PANTHER" id="PTHR43427:SF6">
    <property type="entry name" value="CHLORIDE CHANNEL PROTEIN CLC-E"/>
    <property type="match status" value="1"/>
</dbReference>
<dbReference type="InterPro" id="IPR046342">
    <property type="entry name" value="CBS_dom_sf"/>
</dbReference>
<evidence type="ECO:0000256" key="2">
    <source>
        <dbReference type="ARBA" id="ARBA00022448"/>
    </source>
</evidence>
<proteinExistence type="predicted"/>
<dbReference type="Proteomes" id="UP000183760">
    <property type="component" value="Unassembled WGS sequence"/>
</dbReference>
<gene>
    <name evidence="13" type="ORF">SAMN05443572_10417</name>
</gene>
<evidence type="ECO:0000256" key="4">
    <source>
        <dbReference type="ARBA" id="ARBA00022989"/>
    </source>
</evidence>
<feature type="transmembrane region" description="Helical" evidence="11">
    <location>
        <begin position="458"/>
        <end position="481"/>
    </location>
</feature>
<dbReference type="InterPro" id="IPR001807">
    <property type="entry name" value="ClC"/>
</dbReference>
<dbReference type="PANTHER" id="PTHR43427">
    <property type="entry name" value="CHLORIDE CHANNEL PROTEIN CLC-E"/>
    <property type="match status" value="1"/>
</dbReference>
<feature type="transmembrane region" description="Helical" evidence="11">
    <location>
        <begin position="393"/>
        <end position="410"/>
    </location>
</feature>
<dbReference type="Gene3D" id="1.10.3080.10">
    <property type="entry name" value="Clc chloride channel"/>
    <property type="match status" value="1"/>
</dbReference>
<evidence type="ECO:0000256" key="5">
    <source>
        <dbReference type="ARBA" id="ARBA00023065"/>
    </source>
</evidence>
<reference evidence="13 14" key="1">
    <citation type="submission" date="2016-10" db="EMBL/GenBank/DDBJ databases">
        <authorList>
            <person name="Varghese N."/>
            <person name="Submissions S."/>
        </authorList>
    </citation>
    <scope>NUCLEOTIDE SEQUENCE [LARGE SCALE GENOMIC DNA]</scope>
    <source>
        <strain evidence="13 14">DSM 16525</strain>
    </source>
</reference>
<keyword evidence="2" id="KW-0813">Transport</keyword>
<dbReference type="PRINTS" id="PR00762">
    <property type="entry name" value="CLCHANNEL"/>
</dbReference>
<dbReference type="EMBL" id="FOIB01000004">
    <property type="protein sequence ID" value="SET94928.1"/>
    <property type="molecule type" value="Genomic_DNA"/>
</dbReference>
<evidence type="ECO:0000256" key="8">
    <source>
        <dbReference type="ARBA" id="ARBA00023214"/>
    </source>
</evidence>
<feature type="domain" description="CBS" evidence="12">
    <location>
        <begin position="628"/>
        <end position="685"/>
    </location>
</feature>
<keyword evidence="3 11" id="KW-0812">Transmembrane</keyword>
<keyword evidence="9" id="KW-0407">Ion channel</keyword>
<evidence type="ECO:0000313" key="13">
    <source>
        <dbReference type="EMBL" id="SET94928.1"/>
    </source>
</evidence>
<feature type="transmembrane region" description="Helical" evidence="11">
    <location>
        <begin position="310"/>
        <end position="329"/>
    </location>
</feature>